<evidence type="ECO:0000256" key="20">
    <source>
        <dbReference type="ARBA" id="ARBA00047734"/>
    </source>
</evidence>
<evidence type="ECO:0000256" key="16">
    <source>
        <dbReference type="ARBA" id="ARBA00038848"/>
    </source>
</evidence>
<comment type="similarity">
    <text evidence="15">Belongs to the THEM4/THEM5 thioesterase family.</text>
</comment>
<evidence type="ECO:0000256" key="17">
    <source>
        <dbReference type="ARBA" id="ARBA00040123"/>
    </source>
</evidence>
<keyword evidence="7" id="KW-0378">Hydrolase</keyword>
<dbReference type="SUPFAM" id="SSF54637">
    <property type="entry name" value="Thioesterase/thiol ester dehydrase-isomerase"/>
    <property type="match status" value="1"/>
</dbReference>
<evidence type="ECO:0000256" key="11">
    <source>
        <dbReference type="ARBA" id="ARBA00023136"/>
    </source>
</evidence>
<dbReference type="PANTHER" id="PTHR12418">
    <property type="entry name" value="ACYL-COENZYME A THIOESTERASE THEM4"/>
    <property type="match status" value="1"/>
</dbReference>
<keyword evidence="10" id="KW-0443">Lipid metabolism</keyword>
<evidence type="ECO:0000259" key="25">
    <source>
        <dbReference type="Pfam" id="PF03061"/>
    </source>
</evidence>
<dbReference type="Pfam" id="PF03061">
    <property type="entry name" value="4HBT"/>
    <property type="match status" value="1"/>
</dbReference>
<dbReference type="InterPro" id="IPR029069">
    <property type="entry name" value="HotDog_dom_sf"/>
</dbReference>
<organism evidence="26 27">
    <name type="scientific">Nocardioides marinus</name>
    <dbReference type="NCBI Taxonomy" id="374514"/>
    <lineage>
        <taxon>Bacteria</taxon>
        <taxon>Bacillati</taxon>
        <taxon>Actinomycetota</taxon>
        <taxon>Actinomycetes</taxon>
        <taxon>Propionibacteriales</taxon>
        <taxon>Nocardioidaceae</taxon>
        <taxon>Nocardioides</taxon>
    </lineage>
</organism>
<evidence type="ECO:0000256" key="24">
    <source>
        <dbReference type="SAM" id="MobiDB-lite"/>
    </source>
</evidence>
<keyword evidence="27" id="KW-1185">Reference proteome</keyword>
<comment type="catalytic activity">
    <reaction evidence="13">
        <text>(5Z,8Z,11Z,14Z)-eicosatetraenoyl-CoA + H2O = (5Z,8Z,11Z,14Z)-eicosatetraenoate + CoA + H(+)</text>
        <dbReference type="Rhea" id="RHEA:40151"/>
        <dbReference type="ChEBI" id="CHEBI:15377"/>
        <dbReference type="ChEBI" id="CHEBI:15378"/>
        <dbReference type="ChEBI" id="CHEBI:32395"/>
        <dbReference type="ChEBI" id="CHEBI:57287"/>
        <dbReference type="ChEBI" id="CHEBI:57368"/>
    </reaction>
    <physiologicalReaction direction="left-to-right" evidence="13">
        <dbReference type="Rhea" id="RHEA:40152"/>
    </physiologicalReaction>
</comment>
<dbReference type="EMBL" id="JACBZI010000001">
    <property type="protein sequence ID" value="NYI11578.1"/>
    <property type="molecule type" value="Genomic_DNA"/>
</dbReference>
<dbReference type="CDD" id="cd03443">
    <property type="entry name" value="PaaI_thioesterase"/>
    <property type="match status" value="1"/>
</dbReference>
<dbReference type="InterPro" id="IPR052365">
    <property type="entry name" value="THEM4/THEM5_acyl-CoA_thioest"/>
</dbReference>
<evidence type="ECO:0000256" key="22">
    <source>
        <dbReference type="ARBA" id="ARBA00048074"/>
    </source>
</evidence>
<dbReference type="Proteomes" id="UP000537326">
    <property type="component" value="Unassembled WGS sequence"/>
</dbReference>
<keyword evidence="8" id="KW-0276">Fatty acid metabolism</keyword>
<evidence type="ECO:0000256" key="7">
    <source>
        <dbReference type="ARBA" id="ARBA00022801"/>
    </source>
</evidence>
<feature type="domain" description="Thioesterase" evidence="25">
    <location>
        <begin position="91"/>
        <end position="164"/>
    </location>
</feature>
<dbReference type="PANTHER" id="PTHR12418:SF19">
    <property type="entry name" value="ACYL-COENZYME A THIOESTERASE THEM4"/>
    <property type="match status" value="1"/>
</dbReference>
<keyword evidence="6" id="KW-0053">Apoptosis</keyword>
<evidence type="ECO:0000256" key="13">
    <source>
        <dbReference type="ARBA" id="ARBA00035852"/>
    </source>
</evidence>
<keyword evidence="5" id="KW-0963">Cytoplasm</keyword>
<evidence type="ECO:0000256" key="15">
    <source>
        <dbReference type="ARBA" id="ARBA00038456"/>
    </source>
</evidence>
<comment type="caution">
    <text evidence="26">The sequence shown here is derived from an EMBL/GenBank/DDBJ whole genome shotgun (WGS) entry which is preliminary data.</text>
</comment>
<dbReference type="Gene3D" id="3.10.129.10">
    <property type="entry name" value="Hotdog Thioesterase"/>
    <property type="match status" value="1"/>
</dbReference>
<evidence type="ECO:0000256" key="12">
    <source>
        <dbReference type="ARBA" id="ARBA00023273"/>
    </source>
</evidence>
<evidence type="ECO:0000256" key="1">
    <source>
        <dbReference type="ARBA" id="ARBA00004170"/>
    </source>
</evidence>
<evidence type="ECO:0000256" key="4">
    <source>
        <dbReference type="ARBA" id="ARBA00022475"/>
    </source>
</evidence>
<keyword evidence="9" id="KW-0809">Transit peptide</keyword>
<protein>
    <recommendedName>
        <fullName evidence="17">Acyl-coenzyme A thioesterase THEM4</fullName>
        <ecNumber evidence="16">3.1.2.2</ecNumber>
    </recommendedName>
    <alternativeName>
        <fullName evidence="18">Thioesterase superfamily member 4</fullName>
    </alternativeName>
</protein>
<evidence type="ECO:0000256" key="10">
    <source>
        <dbReference type="ARBA" id="ARBA00023098"/>
    </source>
</evidence>
<comment type="catalytic activity">
    <reaction evidence="21">
        <text>decanoyl-CoA + H2O = decanoate + CoA + H(+)</text>
        <dbReference type="Rhea" id="RHEA:40059"/>
        <dbReference type="ChEBI" id="CHEBI:15377"/>
        <dbReference type="ChEBI" id="CHEBI:15378"/>
        <dbReference type="ChEBI" id="CHEBI:27689"/>
        <dbReference type="ChEBI" id="CHEBI:57287"/>
        <dbReference type="ChEBI" id="CHEBI:61430"/>
    </reaction>
    <physiologicalReaction direction="left-to-right" evidence="21">
        <dbReference type="Rhea" id="RHEA:40060"/>
    </physiologicalReaction>
</comment>
<dbReference type="GO" id="GO:0006631">
    <property type="term" value="P:fatty acid metabolic process"/>
    <property type="evidence" value="ECO:0007669"/>
    <property type="project" value="UniProtKB-KW"/>
</dbReference>
<comment type="catalytic activity">
    <reaction evidence="23">
        <text>tetradecanoyl-CoA + H2O = tetradecanoate + CoA + H(+)</text>
        <dbReference type="Rhea" id="RHEA:40119"/>
        <dbReference type="ChEBI" id="CHEBI:15377"/>
        <dbReference type="ChEBI" id="CHEBI:15378"/>
        <dbReference type="ChEBI" id="CHEBI:30807"/>
        <dbReference type="ChEBI" id="CHEBI:57287"/>
        <dbReference type="ChEBI" id="CHEBI:57385"/>
    </reaction>
    <physiologicalReaction direction="left-to-right" evidence="23">
        <dbReference type="Rhea" id="RHEA:40120"/>
    </physiologicalReaction>
</comment>
<evidence type="ECO:0000256" key="3">
    <source>
        <dbReference type="ARBA" id="ARBA00004632"/>
    </source>
</evidence>
<name>A0A7Y9YG74_9ACTN</name>
<evidence type="ECO:0000313" key="26">
    <source>
        <dbReference type="EMBL" id="NYI11578.1"/>
    </source>
</evidence>
<evidence type="ECO:0000256" key="18">
    <source>
        <dbReference type="ARBA" id="ARBA00043210"/>
    </source>
</evidence>
<evidence type="ECO:0000256" key="9">
    <source>
        <dbReference type="ARBA" id="ARBA00022946"/>
    </source>
</evidence>
<evidence type="ECO:0000256" key="8">
    <source>
        <dbReference type="ARBA" id="ARBA00022832"/>
    </source>
</evidence>
<evidence type="ECO:0000313" key="27">
    <source>
        <dbReference type="Proteomes" id="UP000537326"/>
    </source>
</evidence>
<evidence type="ECO:0000256" key="6">
    <source>
        <dbReference type="ARBA" id="ARBA00022703"/>
    </source>
</evidence>
<dbReference type="EC" id="3.1.2.2" evidence="16"/>
<reference evidence="26 27" key="1">
    <citation type="submission" date="2020-07" db="EMBL/GenBank/DDBJ databases">
        <title>Sequencing the genomes of 1000 actinobacteria strains.</title>
        <authorList>
            <person name="Klenk H.-P."/>
        </authorList>
    </citation>
    <scope>NUCLEOTIDE SEQUENCE [LARGE SCALE GENOMIC DNA]</scope>
    <source>
        <strain evidence="26 27">DSM 18248</strain>
    </source>
</reference>
<evidence type="ECO:0000256" key="14">
    <source>
        <dbReference type="ARBA" id="ARBA00037002"/>
    </source>
</evidence>
<dbReference type="AlphaFoldDB" id="A0A7Y9YG74"/>
<feature type="region of interest" description="Disordered" evidence="24">
    <location>
        <begin position="1"/>
        <end position="25"/>
    </location>
</feature>
<dbReference type="RefSeq" id="WP_218842426.1">
    <property type="nucleotide sequence ID" value="NZ_BAAAPP010000006.1"/>
</dbReference>
<evidence type="ECO:0000256" key="21">
    <source>
        <dbReference type="ARBA" id="ARBA00047969"/>
    </source>
</evidence>
<accession>A0A7Y9YG74</accession>
<dbReference type="GO" id="GO:0005737">
    <property type="term" value="C:cytoplasm"/>
    <property type="evidence" value="ECO:0007669"/>
    <property type="project" value="UniProtKB-SubCell"/>
</dbReference>
<sequence length="188" mass="20269">MSDAQGQGRQPEAVKTVDDDTDRQPMSTLDAWVRSMAHPEPASLGRLPAHSPTCAGCGSENPAGLALVVDATEDGVRAVHRFDRRQEGAPGIAHGGLVAAAFDDLFGFLLYRVGELAVTRSLTVEYLRPVLLGTDYEFTAKVRTREGRRLHVDASAVETDGRRVATADATFIIVDVDHFEQGRATTLP</sequence>
<comment type="catalytic activity">
    <reaction evidence="19">
        <text>octanoyl-CoA + H2O = octanoate + CoA + H(+)</text>
        <dbReference type="Rhea" id="RHEA:30143"/>
        <dbReference type="ChEBI" id="CHEBI:15377"/>
        <dbReference type="ChEBI" id="CHEBI:15378"/>
        <dbReference type="ChEBI" id="CHEBI:25646"/>
        <dbReference type="ChEBI" id="CHEBI:57287"/>
        <dbReference type="ChEBI" id="CHEBI:57386"/>
    </reaction>
    <physiologicalReaction direction="left-to-right" evidence="19">
        <dbReference type="Rhea" id="RHEA:30144"/>
    </physiologicalReaction>
</comment>
<comment type="catalytic activity">
    <reaction evidence="22">
        <text>dodecanoyl-CoA + H2O = dodecanoate + CoA + H(+)</text>
        <dbReference type="Rhea" id="RHEA:30135"/>
        <dbReference type="ChEBI" id="CHEBI:15377"/>
        <dbReference type="ChEBI" id="CHEBI:15378"/>
        <dbReference type="ChEBI" id="CHEBI:18262"/>
        <dbReference type="ChEBI" id="CHEBI:57287"/>
        <dbReference type="ChEBI" id="CHEBI:57375"/>
    </reaction>
    <physiologicalReaction direction="left-to-right" evidence="22">
        <dbReference type="Rhea" id="RHEA:30136"/>
    </physiologicalReaction>
</comment>
<evidence type="ECO:0000256" key="23">
    <source>
        <dbReference type="ARBA" id="ARBA00048180"/>
    </source>
</evidence>
<gene>
    <name evidence="26" type="ORF">BKA05_003093</name>
</gene>
<keyword evidence="12" id="KW-0966">Cell projection</keyword>
<dbReference type="InterPro" id="IPR006683">
    <property type="entry name" value="Thioestr_dom"/>
</dbReference>
<keyword evidence="4" id="KW-1003">Cell membrane</keyword>
<evidence type="ECO:0000256" key="5">
    <source>
        <dbReference type="ARBA" id="ARBA00022490"/>
    </source>
</evidence>
<dbReference type="GO" id="GO:0016020">
    <property type="term" value="C:membrane"/>
    <property type="evidence" value="ECO:0007669"/>
    <property type="project" value="UniProtKB-SubCell"/>
</dbReference>
<keyword evidence="11" id="KW-0472">Membrane</keyword>
<comment type="catalytic activity">
    <reaction evidence="20">
        <text>hexadecanoyl-CoA + H2O = hexadecanoate + CoA + H(+)</text>
        <dbReference type="Rhea" id="RHEA:16645"/>
        <dbReference type="ChEBI" id="CHEBI:7896"/>
        <dbReference type="ChEBI" id="CHEBI:15377"/>
        <dbReference type="ChEBI" id="CHEBI:15378"/>
        <dbReference type="ChEBI" id="CHEBI:57287"/>
        <dbReference type="ChEBI" id="CHEBI:57379"/>
        <dbReference type="EC" id="3.1.2.2"/>
    </reaction>
    <physiologicalReaction direction="left-to-right" evidence="20">
        <dbReference type="Rhea" id="RHEA:16646"/>
    </physiologicalReaction>
</comment>
<evidence type="ECO:0000256" key="19">
    <source>
        <dbReference type="ARBA" id="ARBA00047588"/>
    </source>
</evidence>
<comment type="subcellular location">
    <subcellularLocation>
        <location evidence="3">Cell projection</location>
        <location evidence="3">Ruffle membrane</location>
    </subcellularLocation>
    <subcellularLocation>
        <location evidence="2">Cytoplasm</location>
    </subcellularLocation>
    <subcellularLocation>
        <location evidence="1">Membrane</location>
        <topology evidence="1">Peripheral membrane protein</topology>
    </subcellularLocation>
</comment>
<proteinExistence type="inferred from homology"/>
<dbReference type="GO" id="GO:0016787">
    <property type="term" value="F:hydrolase activity"/>
    <property type="evidence" value="ECO:0007669"/>
    <property type="project" value="UniProtKB-KW"/>
</dbReference>
<evidence type="ECO:0000256" key="2">
    <source>
        <dbReference type="ARBA" id="ARBA00004496"/>
    </source>
</evidence>
<comment type="catalytic activity">
    <reaction evidence="14">
        <text>(9Z)-octadecenoyl-CoA + H2O = (9Z)-octadecenoate + CoA + H(+)</text>
        <dbReference type="Rhea" id="RHEA:40139"/>
        <dbReference type="ChEBI" id="CHEBI:15377"/>
        <dbReference type="ChEBI" id="CHEBI:15378"/>
        <dbReference type="ChEBI" id="CHEBI:30823"/>
        <dbReference type="ChEBI" id="CHEBI:57287"/>
        <dbReference type="ChEBI" id="CHEBI:57387"/>
    </reaction>
    <physiologicalReaction direction="left-to-right" evidence="14">
        <dbReference type="Rhea" id="RHEA:40140"/>
    </physiologicalReaction>
</comment>